<reference evidence="5" key="1">
    <citation type="submission" date="2020-07" db="EMBL/GenBank/DDBJ databases">
        <title>Huge and variable diversity of episymbiotic CPR bacteria and DPANN archaea in groundwater ecosystems.</title>
        <authorList>
            <person name="He C.Y."/>
            <person name="Keren R."/>
            <person name="Whittaker M."/>
            <person name="Farag I.F."/>
            <person name="Doudna J."/>
            <person name="Cate J.H.D."/>
            <person name="Banfield J.F."/>
        </authorList>
    </citation>
    <scope>NUCLEOTIDE SEQUENCE</scope>
    <source>
        <strain evidence="5">NC_groundwater_717_Ag_S-0.2um_59_8</strain>
    </source>
</reference>
<dbReference type="SUPFAM" id="SSF53822">
    <property type="entry name" value="Periplasmic binding protein-like I"/>
    <property type="match status" value="1"/>
</dbReference>
<evidence type="ECO:0000259" key="4">
    <source>
        <dbReference type="Pfam" id="PF13458"/>
    </source>
</evidence>
<dbReference type="InterPro" id="IPR051010">
    <property type="entry name" value="BCAA_transport"/>
</dbReference>
<dbReference type="InterPro" id="IPR028081">
    <property type="entry name" value="Leu-bd"/>
</dbReference>
<comment type="caution">
    <text evidence="5">The sequence shown here is derived from an EMBL/GenBank/DDBJ whole genome shotgun (WGS) entry which is preliminary data.</text>
</comment>
<gene>
    <name evidence="5" type="ORF">HYY65_04990</name>
</gene>
<dbReference type="EMBL" id="JACPSX010000090">
    <property type="protein sequence ID" value="MBI3014414.1"/>
    <property type="molecule type" value="Genomic_DNA"/>
</dbReference>
<proteinExistence type="inferred from homology"/>
<name>A0A932GNV1_UNCTE</name>
<dbReference type="InterPro" id="IPR028082">
    <property type="entry name" value="Peripla_BP_I"/>
</dbReference>
<feature type="compositionally biased region" description="Basic residues" evidence="3">
    <location>
        <begin position="139"/>
        <end position="148"/>
    </location>
</feature>
<evidence type="ECO:0000256" key="3">
    <source>
        <dbReference type="SAM" id="MobiDB-lite"/>
    </source>
</evidence>
<evidence type="ECO:0000256" key="1">
    <source>
        <dbReference type="ARBA" id="ARBA00010062"/>
    </source>
</evidence>
<feature type="region of interest" description="Disordered" evidence="3">
    <location>
        <begin position="127"/>
        <end position="148"/>
    </location>
</feature>
<protein>
    <submittedName>
        <fullName evidence="5">ABC transporter substrate-binding protein</fullName>
    </submittedName>
</protein>
<dbReference type="Gene3D" id="3.40.50.2300">
    <property type="match status" value="1"/>
</dbReference>
<feature type="non-terminal residue" evidence="5">
    <location>
        <position position="1"/>
    </location>
</feature>
<evidence type="ECO:0000313" key="5">
    <source>
        <dbReference type="EMBL" id="MBI3014414.1"/>
    </source>
</evidence>
<evidence type="ECO:0000313" key="6">
    <source>
        <dbReference type="Proteomes" id="UP000741360"/>
    </source>
</evidence>
<dbReference type="AlphaFoldDB" id="A0A932GNV1"/>
<comment type="similarity">
    <text evidence="1">Belongs to the leucine-binding protein family.</text>
</comment>
<accession>A0A932GNV1</accession>
<feature type="domain" description="Leucine-binding protein" evidence="4">
    <location>
        <begin position="2"/>
        <end position="123"/>
    </location>
</feature>
<evidence type="ECO:0000256" key="2">
    <source>
        <dbReference type="ARBA" id="ARBA00022729"/>
    </source>
</evidence>
<organism evidence="5 6">
    <name type="scientific">Tectimicrobiota bacterium</name>
    <dbReference type="NCBI Taxonomy" id="2528274"/>
    <lineage>
        <taxon>Bacteria</taxon>
        <taxon>Pseudomonadati</taxon>
        <taxon>Nitrospinota/Tectimicrobiota group</taxon>
        <taxon>Candidatus Tectimicrobiota</taxon>
    </lineage>
</organism>
<dbReference type="PANTHER" id="PTHR30483">
    <property type="entry name" value="LEUCINE-SPECIFIC-BINDING PROTEIN"/>
    <property type="match status" value="1"/>
</dbReference>
<dbReference type="Pfam" id="PF13458">
    <property type="entry name" value="Peripla_BP_6"/>
    <property type="match status" value="1"/>
</dbReference>
<dbReference type="Proteomes" id="UP000741360">
    <property type="component" value="Unassembled WGS sequence"/>
</dbReference>
<keyword evidence="2" id="KW-0732">Signal</keyword>
<sequence>AVVPLTGRYASLGAQVKNGYEIAVEHINAAGGVTVGGKKMKIELAMLDDESDATKTVSRLESLAAQGVVVYLGGAGSDLHAAAVSIAEKNKIPYLGIAFALESVLEQGFRYVFSPFPKSSDMVKRRTGERRSATTGNAKGKRAGIRWW</sequence>